<dbReference type="FunFam" id="2.70.70.10:FF:000001">
    <property type="entry name" value="PTS system glucose-specific IIA component"/>
    <property type="match status" value="1"/>
</dbReference>
<evidence type="ECO:0000313" key="17">
    <source>
        <dbReference type="Proteomes" id="UP000249579"/>
    </source>
</evidence>
<organism evidence="16 17">
    <name type="scientific">Macrococcoides bohemicum</name>
    <dbReference type="NCBI Taxonomy" id="1903056"/>
    <lineage>
        <taxon>Bacteria</taxon>
        <taxon>Bacillati</taxon>
        <taxon>Bacillota</taxon>
        <taxon>Bacilli</taxon>
        <taxon>Bacillales</taxon>
        <taxon>Staphylococcaceae</taxon>
        <taxon>Macrococcoides</taxon>
    </lineage>
</organism>
<evidence type="ECO:0000256" key="9">
    <source>
        <dbReference type="ARBA" id="ARBA00022989"/>
    </source>
</evidence>
<evidence type="ECO:0000256" key="6">
    <source>
        <dbReference type="ARBA" id="ARBA00022683"/>
    </source>
</evidence>
<dbReference type="InterPro" id="IPR013013">
    <property type="entry name" value="PTS_EIIC_1"/>
</dbReference>
<keyword evidence="8" id="KW-0418">Kinase</keyword>
<dbReference type="Pfam" id="PF02378">
    <property type="entry name" value="PTS_EIIC"/>
    <property type="match status" value="1"/>
</dbReference>
<feature type="active site" description="Phosphocysteine intermediate; for EIIB activity" evidence="11">
    <location>
        <position position="446"/>
    </location>
</feature>
<keyword evidence="6" id="KW-0598">Phosphotransferase system</keyword>
<reference evidence="16 17" key="1">
    <citation type="journal article" date="2018" name="Front. Microbiol.">
        <title>Description and Comparative Genomics of Macrococcus caseolyticus subsp. hominis subsp. nov., Macrococcus goetzii sp. nov., Macrococcus epidermidis sp. nov., and Macrococcus bohemicus sp. nov., Novel Macrococci From Human Clinical Material With Virulence Potential and Suspected Uptake of Foreign DNA by Natural Transformation.</title>
        <authorList>
            <person name="Maslanova I."/>
            <person name="Wertheimer Z."/>
            <person name="Sedlacek I."/>
            <person name="Svec P."/>
            <person name="Indrakova A."/>
            <person name="Kovarovic V."/>
            <person name="Schumann P."/>
            <person name="Sproer C."/>
            <person name="Kralova S."/>
            <person name="Sedo O."/>
            <person name="Kristofova L."/>
            <person name="Vrbovska V."/>
            <person name="Fuzik T."/>
            <person name="Petras P."/>
            <person name="Zdrahal Z."/>
            <person name="Ruzickova V."/>
            <person name="Doskar J."/>
            <person name="Pantucek R."/>
        </authorList>
    </citation>
    <scope>NUCLEOTIDE SEQUENCE [LARGE SCALE GENOMIC DNA]</scope>
    <source>
        <strain evidence="16 17">03/115</strain>
    </source>
</reference>
<dbReference type="CDD" id="cd00212">
    <property type="entry name" value="PTS_IIB_glc"/>
    <property type="match status" value="1"/>
</dbReference>
<dbReference type="SUPFAM" id="SSF51261">
    <property type="entry name" value="Duplicated hybrid motif"/>
    <property type="match status" value="1"/>
</dbReference>
<feature type="transmembrane region" description="Helical" evidence="12">
    <location>
        <begin position="325"/>
        <end position="349"/>
    </location>
</feature>
<dbReference type="InterPro" id="IPR050429">
    <property type="entry name" value="PTS_Glucose_EIICBA"/>
</dbReference>
<proteinExistence type="predicted"/>
<keyword evidence="9 12" id="KW-1133">Transmembrane helix</keyword>
<feature type="domain" description="PTS EIIB type-1" evidence="14">
    <location>
        <begin position="424"/>
        <end position="505"/>
    </location>
</feature>
<dbReference type="SUPFAM" id="SSF55604">
    <property type="entry name" value="Glucose permease domain IIB"/>
    <property type="match status" value="1"/>
</dbReference>
<feature type="transmembrane region" description="Helical" evidence="12">
    <location>
        <begin position="122"/>
        <end position="149"/>
    </location>
</feature>
<evidence type="ECO:0000256" key="3">
    <source>
        <dbReference type="ARBA" id="ARBA00022475"/>
    </source>
</evidence>
<comment type="caution">
    <text evidence="16">The sequence shown here is derived from an EMBL/GenBank/DDBJ whole genome shotgun (WGS) entry which is preliminary data.</text>
</comment>
<dbReference type="NCBIfam" id="TIGR02002">
    <property type="entry name" value="PTS-II-BC-glcB"/>
    <property type="match status" value="1"/>
</dbReference>
<dbReference type="Pfam" id="PF00358">
    <property type="entry name" value="PTS_EIIA_1"/>
    <property type="match status" value="1"/>
</dbReference>
<dbReference type="NCBIfam" id="TIGR00830">
    <property type="entry name" value="PTBA"/>
    <property type="match status" value="1"/>
</dbReference>
<dbReference type="InterPro" id="IPR036878">
    <property type="entry name" value="Glu_permease_IIB"/>
</dbReference>
<keyword evidence="2" id="KW-0813">Transport</keyword>
<dbReference type="NCBIfam" id="TIGR00826">
    <property type="entry name" value="EIIB_glc"/>
    <property type="match status" value="1"/>
</dbReference>
<dbReference type="PROSITE" id="PS51103">
    <property type="entry name" value="PTS_EIIC_TYPE_1"/>
    <property type="match status" value="1"/>
</dbReference>
<evidence type="ECO:0000256" key="12">
    <source>
        <dbReference type="SAM" id="Phobius"/>
    </source>
</evidence>
<comment type="subcellular location">
    <subcellularLocation>
        <location evidence="1">Cell membrane</location>
        <topology evidence="1">Multi-pass membrane protein</topology>
    </subcellularLocation>
</comment>
<evidence type="ECO:0000256" key="11">
    <source>
        <dbReference type="PROSITE-ProRule" id="PRU00421"/>
    </source>
</evidence>
<feature type="transmembrane region" description="Helical" evidence="12">
    <location>
        <begin position="169"/>
        <end position="189"/>
    </location>
</feature>
<dbReference type="InterPro" id="IPR001127">
    <property type="entry name" value="PTS_EIIA_1_perm"/>
</dbReference>
<dbReference type="OrthoDB" id="9764327at2"/>
<dbReference type="GO" id="GO:0090563">
    <property type="term" value="F:protein-phosphocysteine-sugar phosphotransferase activity"/>
    <property type="evidence" value="ECO:0007669"/>
    <property type="project" value="TreeGrafter"/>
</dbReference>
<dbReference type="PANTHER" id="PTHR30009:SF20">
    <property type="entry name" value="PTS SYSTEM GLUCOSE-SPECIFIC EIICB COMPONENT-RELATED"/>
    <property type="match status" value="1"/>
</dbReference>
<evidence type="ECO:0000256" key="5">
    <source>
        <dbReference type="ARBA" id="ARBA00022679"/>
    </source>
</evidence>
<keyword evidence="10 12" id="KW-0472">Membrane</keyword>
<feature type="transmembrane region" description="Helical" evidence="12">
    <location>
        <begin position="356"/>
        <end position="373"/>
    </location>
</feature>
<dbReference type="AlphaFoldDB" id="A0A328A7U3"/>
<keyword evidence="4 16" id="KW-0762">Sugar transport</keyword>
<dbReference type="PROSITE" id="PS51098">
    <property type="entry name" value="PTS_EIIB_TYPE_1"/>
    <property type="match status" value="1"/>
</dbReference>
<dbReference type="InterPro" id="IPR018113">
    <property type="entry name" value="PTrfase_EIIB_Cys"/>
</dbReference>
<keyword evidence="3" id="KW-1003">Cell membrane</keyword>
<dbReference type="Gene3D" id="3.30.1360.60">
    <property type="entry name" value="Glucose permease domain IIB"/>
    <property type="match status" value="1"/>
</dbReference>
<evidence type="ECO:0000313" key="16">
    <source>
        <dbReference type="EMBL" id="RAK50580.1"/>
    </source>
</evidence>
<dbReference type="GO" id="GO:0016301">
    <property type="term" value="F:kinase activity"/>
    <property type="evidence" value="ECO:0007669"/>
    <property type="project" value="UniProtKB-KW"/>
</dbReference>
<dbReference type="GO" id="GO:0008982">
    <property type="term" value="F:protein-N(PI)-phosphohistidine-sugar phosphotransferase activity"/>
    <property type="evidence" value="ECO:0007669"/>
    <property type="project" value="InterPro"/>
</dbReference>
<dbReference type="GO" id="GO:0055056">
    <property type="term" value="F:D-glucose transmembrane transporter activity"/>
    <property type="evidence" value="ECO:0007669"/>
    <property type="project" value="InterPro"/>
</dbReference>
<evidence type="ECO:0000256" key="7">
    <source>
        <dbReference type="ARBA" id="ARBA00022692"/>
    </source>
</evidence>
<sequence>MFKTLFGQLQRIGKALMLPVAILPAAGLLLGIGAALQTESLVDFFPFLSNDIIVKVASMLQAAGGIIFDNLPLLFALGVAVGLAGGDGVAAIAAFVGYLVLNVTMGQIGGINAENVGSSPGYATVLGIPTLQTGVFGGIIIGILAAWAYNKFYNIQLPPFLGFFAGKRFVPIVTAFSAFILGIAMFFIWPAIQSGMNSLSLYLMEENKALAVFAFGMIKRLLIPFGLHHIFHAPFWFEFGTYTNAAGKVVHGDLNIFMAQIQDKVPLTAGAFMQGEFPVMMFGLPAAALAIYHTAKPEKKKFVGGLMASAALTSFLTGITEPLEFSFLFVAPVLFFIHAVLDGLSFLILYLMDLHLGYTFSGGFIDFFTFGILQGRTPWWLVIPVGLVYAVIYYSVFRFFIVKLNLKTPGREDEEVVNKVTSNDELPFSVLDAMGGKENIKHLDACITRLRVEVKDKSKVDVPELKALGAAGVLEVGNNMQAIFGPKSDQIKHEMARIMSGEVTRPEQVHIEDPGAVKAEEIIEAVPATSNASTNNASTIFAPITGEVVELSTVPDQVFSQKMMGDGVAIKPEEGLVVAPFDGEVKMDFPTKHALGLESNDGIEVLIHFGLETVGLKGAGFEMLVKPGDHVTKGQSLLKVDLDYIRANADSDITPIIFTNLTDKSMHNINYGHTVAGDAILDIK</sequence>
<dbReference type="EMBL" id="PZJG01000001">
    <property type="protein sequence ID" value="RAK50580.1"/>
    <property type="molecule type" value="Genomic_DNA"/>
</dbReference>
<dbReference type="FunFam" id="3.30.1360.60:FF:000001">
    <property type="entry name" value="PTS system glucose-specific IIBC component PtsG"/>
    <property type="match status" value="1"/>
</dbReference>
<keyword evidence="7 12" id="KW-0812">Transmembrane</keyword>
<feature type="transmembrane region" description="Helical" evidence="12">
    <location>
        <begin position="379"/>
        <end position="401"/>
    </location>
</feature>
<dbReference type="InterPro" id="IPR011055">
    <property type="entry name" value="Dup_hybrid_motif"/>
</dbReference>
<feature type="domain" description="PTS EIIC type-1" evidence="15">
    <location>
        <begin position="3"/>
        <end position="413"/>
    </location>
</feature>
<dbReference type="PROSITE" id="PS01035">
    <property type="entry name" value="PTS_EIIB_TYPE_1_CYS"/>
    <property type="match status" value="1"/>
</dbReference>
<dbReference type="PANTHER" id="PTHR30009">
    <property type="entry name" value="CYTOCHROME C-TYPE SYNTHESIS PROTEIN AND PTS TRANSMEMBRANE COMPONENT"/>
    <property type="match status" value="1"/>
</dbReference>
<evidence type="ECO:0000259" key="15">
    <source>
        <dbReference type="PROSITE" id="PS51103"/>
    </source>
</evidence>
<evidence type="ECO:0000256" key="1">
    <source>
        <dbReference type="ARBA" id="ARBA00004651"/>
    </source>
</evidence>
<feature type="domain" description="PTS EIIA type-1" evidence="13">
    <location>
        <begin position="556"/>
        <end position="660"/>
    </location>
</feature>
<evidence type="ECO:0000259" key="13">
    <source>
        <dbReference type="PROSITE" id="PS51093"/>
    </source>
</evidence>
<dbReference type="Gene3D" id="2.70.70.10">
    <property type="entry name" value="Glucose Permease (Domain IIA)"/>
    <property type="match status" value="1"/>
</dbReference>
<dbReference type="Proteomes" id="UP000249579">
    <property type="component" value="Unassembled WGS sequence"/>
</dbReference>
<dbReference type="InterPro" id="IPR011299">
    <property type="entry name" value="PTS_IIBC_glc"/>
</dbReference>
<dbReference type="Pfam" id="PF00367">
    <property type="entry name" value="PTS_EIIB"/>
    <property type="match status" value="1"/>
</dbReference>
<dbReference type="InterPro" id="IPR003352">
    <property type="entry name" value="PTS_EIIC"/>
</dbReference>
<dbReference type="GO" id="GO:0005886">
    <property type="term" value="C:plasma membrane"/>
    <property type="evidence" value="ECO:0007669"/>
    <property type="project" value="UniProtKB-SubCell"/>
</dbReference>
<evidence type="ECO:0000256" key="4">
    <source>
        <dbReference type="ARBA" id="ARBA00022597"/>
    </source>
</evidence>
<dbReference type="PROSITE" id="PS51093">
    <property type="entry name" value="PTS_EIIA_TYPE_1"/>
    <property type="match status" value="1"/>
</dbReference>
<feature type="transmembrane region" description="Helical" evidence="12">
    <location>
        <begin position="73"/>
        <end position="101"/>
    </location>
</feature>
<protein>
    <submittedName>
        <fullName evidence="16">PTS glucose transporter subunit IICBA</fullName>
    </submittedName>
</protein>
<evidence type="ECO:0000256" key="8">
    <source>
        <dbReference type="ARBA" id="ARBA00022777"/>
    </source>
</evidence>
<dbReference type="RefSeq" id="WP_111745033.1">
    <property type="nucleotide sequence ID" value="NZ_JBHSQY010000001.1"/>
</dbReference>
<feature type="transmembrane region" description="Helical" evidence="12">
    <location>
        <begin position="277"/>
        <end position="295"/>
    </location>
</feature>
<dbReference type="InterPro" id="IPR001996">
    <property type="entry name" value="PTS_IIB_1"/>
</dbReference>
<dbReference type="PROSITE" id="PS00371">
    <property type="entry name" value="PTS_EIIA_TYPE_1_HIS"/>
    <property type="match status" value="1"/>
</dbReference>
<evidence type="ECO:0000259" key="14">
    <source>
        <dbReference type="PROSITE" id="PS51098"/>
    </source>
</evidence>
<evidence type="ECO:0000256" key="10">
    <source>
        <dbReference type="ARBA" id="ARBA00023136"/>
    </source>
</evidence>
<accession>A0A328A7U3</accession>
<dbReference type="GO" id="GO:1904659">
    <property type="term" value="P:D-glucose transmembrane transport"/>
    <property type="evidence" value="ECO:0007669"/>
    <property type="project" value="InterPro"/>
</dbReference>
<gene>
    <name evidence="16" type="ORF">BHX94_03690</name>
</gene>
<name>A0A328A7U3_9STAP</name>
<keyword evidence="5" id="KW-0808">Transferase</keyword>
<evidence type="ECO:0000256" key="2">
    <source>
        <dbReference type="ARBA" id="ARBA00022448"/>
    </source>
</evidence>
<feature type="transmembrane region" description="Helical" evidence="12">
    <location>
        <begin position="302"/>
        <end position="319"/>
    </location>
</feature>
<dbReference type="GO" id="GO:0009401">
    <property type="term" value="P:phosphoenolpyruvate-dependent sugar phosphotransferase system"/>
    <property type="evidence" value="ECO:0007669"/>
    <property type="project" value="UniProtKB-KW"/>
</dbReference>
<feature type="transmembrane region" description="Helical" evidence="12">
    <location>
        <begin position="12"/>
        <end position="36"/>
    </location>
</feature>